<gene>
    <name evidence="1" type="ORF">RND81_10G024300</name>
</gene>
<dbReference type="Proteomes" id="UP001443914">
    <property type="component" value="Unassembled WGS sequence"/>
</dbReference>
<keyword evidence="2" id="KW-1185">Reference proteome</keyword>
<dbReference type="EMBL" id="JBDFQZ010000010">
    <property type="protein sequence ID" value="KAK9681735.1"/>
    <property type="molecule type" value="Genomic_DNA"/>
</dbReference>
<evidence type="ECO:0000313" key="2">
    <source>
        <dbReference type="Proteomes" id="UP001443914"/>
    </source>
</evidence>
<organism evidence="1 2">
    <name type="scientific">Saponaria officinalis</name>
    <name type="common">Common soapwort</name>
    <name type="synonym">Lychnis saponaria</name>
    <dbReference type="NCBI Taxonomy" id="3572"/>
    <lineage>
        <taxon>Eukaryota</taxon>
        <taxon>Viridiplantae</taxon>
        <taxon>Streptophyta</taxon>
        <taxon>Embryophyta</taxon>
        <taxon>Tracheophyta</taxon>
        <taxon>Spermatophyta</taxon>
        <taxon>Magnoliopsida</taxon>
        <taxon>eudicotyledons</taxon>
        <taxon>Gunneridae</taxon>
        <taxon>Pentapetalae</taxon>
        <taxon>Caryophyllales</taxon>
        <taxon>Caryophyllaceae</taxon>
        <taxon>Caryophylleae</taxon>
        <taxon>Saponaria</taxon>
    </lineage>
</organism>
<comment type="caution">
    <text evidence="1">The sequence shown here is derived from an EMBL/GenBank/DDBJ whole genome shotgun (WGS) entry which is preliminary data.</text>
</comment>
<accession>A0AAW1HXI6</accession>
<sequence length="120" mass="13879">MSCPLCGARRENSVHMARECLIVDEFWAEIDMDVQLEVDFNLARDLVEARWRDMGESEAIKLIVGCWLWDICNKKSCLWSFVSRKFNKIAHTLAHIPSWVTGRRVGDYGSISFLITLMIL</sequence>
<protein>
    <recommendedName>
        <fullName evidence="3">RNase H type-1 domain-containing protein</fullName>
    </recommendedName>
</protein>
<evidence type="ECO:0000313" key="1">
    <source>
        <dbReference type="EMBL" id="KAK9681735.1"/>
    </source>
</evidence>
<dbReference type="AlphaFoldDB" id="A0AAW1HXI6"/>
<name>A0AAW1HXI6_SAPOF</name>
<reference evidence="1" key="1">
    <citation type="submission" date="2024-03" db="EMBL/GenBank/DDBJ databases">
        <title>WGS assembly of Saponaria officinalis var. Norfolk2.</title>
        <authorList>
            <person name="Jenkins J."/>
            <person name="Shu S."/>
            <person name="Grimwood J."/>
            <person name="Barry K."/>
            <person name="Goodstein D."/>
            <person name="Schmutz J."/>
            <person name="Leebens-Mack J."/>
            <person name="Osbourn A."/>
        </authorList>
    </citation>
    <scope>NUCLEOTIDE SEQUENCE [LARGE SCALE GENOMIC DNA]</scope>
    <source>
        <strain evidence="1">JIC</strain>
    </source>
</reference>
<proteinExistence type="predicted"/>
<evidence type="ECO:0008006" key="3">
    <source>
        <dbReference type="Google" id="ProtNLM"/>
    </source>
</evidence>